<name>A0ABV9CRU9_9ACTN</name>
<feature type="transmembrane region" description="Helical" evidence="2">
    <location>
        <begin position="52"/>
        <end position="69"/>
    </location>
</feature>
<evidence type="ECO:0000313" key="4">
    <source>
        <dbReference type="EMBL" id="MFC4535799.1"/>
    </source>
</evidence>
<comment type="caution">
    <text evidence="4">The sequence shown here is derived from an EMBL/GenBank/DDBJ whole genome shotgun (WGS) entry which is preliminary data.</text>
</comment>
<proteinExistence type="predicted"/>
<organism evidence="4 5">
    <name type="scientific">Sphaerisporangium dianthi</name>
    <dbReference type="NCBI Taxonomy" id="1436120"/>
    <lineage>
        <taxon>Bacteria</taxon>
        <taxon>Bacillati</taxon>
        <taxon>Actinomycetota</taxon>
        <taxon>Actinomycetes</taxon>
        <taxon>Streptosporangiales</taxon>
        <taxon>Streptosporangiaceae</taxon>
        <taxon>Sphaerisporangium</taxon>
    </lineage>
</organism>
<keyword evidence="4" id="KW-0540">Nuclease</keyword>
<accession>A0ABV9CRU9</accession>
<protein>
    <submittedName>
        <fullName evidence="4">Endonuclease/exonuclease/phosphatase family protein</fullName>
    </submittedName>
</protein>
<dbReference type="Proteomes" id="UP001596004">
    <property type="component" value="Unassembled WGS sequence"/>
</dbReference>
<keyword evidence="2" id="KW-0812">Transmembrane</keyword>
<evidence type="ECO:0000256" key="2">
    <source>
        <dbReference type="SAM" id="Phobius"/>
    </source>
</evidence>
<dbReference type="GO" id="GO:0004519">
    <property type="term" value="F:endonuclease activity"/>
    <property type="evidence" value="ECO:0007669"/>
    <property type="project" value="UniProtKB-KW"/>
</dbReference>
<feature type="domain" description="Endonuclease/exonuclease/phosphatase" evidence="3">
    <location>
        <begin position="113"/>
        <end position="346"/>
    </location>
</feature>
<evidence type="ECO:0000256" key="1">
    <source>
        <dbReference type="SAM" id="MobiDB-lite"/>
    </source>
</evidence>
<dbReference type="InterPro" id="IPR005135">
    <property type="entry name" value="Endo/exonuclease/phosphatase"/>
</dbReference>
<keyword evidence="2" id="KW-1133">Transmembrane helix</keyword>
<feature type="transmembrane region" description="Helical" evidence="2">
    <location>
        <begin position="14"/>
        <end position="32"/>
    </location>
</feature>
<keyword evidence="4" id="KW-0378">Hydrolase</keyword>
<keyword evidence="2" id="KW-0472">Membrane</keyword>
<keyword evidence="5" id="KW-1185">Reference proteome</keyword>
<reference evidence="5" key="1">
    <citation type="journal article" date="2019" name="Int. J. Syst. Evol. Microbiol.">
        <title>The Global Catalogue of Microorganisms (GCM) 10K type strain sequencing project: providing services to taxonomists for standard genome sequencing and annotation.</title>
        <authorList>
            <consortium name="The Broad Institute Genomics Platform"/>
            <consortium name="The Broad Institute Genome Sequencing Center for Infectious Disease"/>
            <person name="Wu L."/>
            <person name="Ma J."/>
        </authorList>
    </citation>
    <scope>NUCLEOTIDE SEQUENCE [LARGE SCALE GENOMIC DNA]</scope>
    <source>
        <strain evidence="5">CGMCC 4.7132</strain>
    </source>
</reference>
<evidence type="ECO:0000313" key="5">
    <source>
        <dbReference type="Proteomes" id="UP001596004"/>
    </source>
</evidence>
<dbReference type="Pfam" id="PF03372">
    <property type="entry name" value="Exo_endo_phos"/>
    <property type="match status" value="1"/>
</dbReference>
<feature type="compositionally biased region" description="Low complexity" evidence="1">
    <location>
        <begin position="363"/>
        <end position="377"/>
    </location>
</feature>
<dbReference type="SUPFAM" id="SSF56219">
    <property type="entry name" value="DNase I-like"/>
    <property type="match status" value="1"/>
</dbReference>
<feature type="region of interest" description="Disordered" evidence="1">
    <location>
        <begin position="363"/>
        <end position="393"/>
    </location>
</feature>
<gene>
    <name evidence="4" type="ORF">ACFO60_33975</name>
</gene>
<dbReference type="EMBL" id="JBHSFP010000035">
    <property type="protein sequence ID" value="MFC4535799.1"/>
    <property type="molecule type" value="Genomic_DNA"/>
</dbReference>
<feature type="transmembrane region" description="Helical" evidence="2">
    <location>
        <begin position="76"/>
        <end position="96"/>
    </location>
</feature>
<dbReference type="Gene3D" id="3.60.10.10">
    <property type="entry name" value="Endonuclease/exonuclease/phosphatase"/>
    <property type="match status" value="1"/>
</dbReference>
<dbReference type="InterPro" id="IPR036691">
    <property type="entry name" value="Endo/exonu/phosph_ase_sf"/>
</dbReference>
<evidence type="ECO:0000259" key="3">
    <source>
        <dbReference type="Pfam" id="PF03372"/>
    </source>
</evidence>
<keyword evidence="4" id="KW-0255">Endonuclease</keyword>
<dbReference type="RefSeq" id="WP_380849062.1">
    <property type="nucleotide sequence ID" value="NZ_JBHSFP010000035.1"/>
</dbReference>
<sequence>MISRRSSAAQAPRWLIRLPLWGAGAWLAYVALQHLLSGRFWLWLLPDLAPPLVYLAVPLVLLAAAPLAGRAWRWCAVLTAAALVLGAGRCGLNLGVASSADGPAPAGAVRVFSWNTEYWHQSDDPDRFYEFLKDQRADVYLLQEYLNWVGGDPRQVDDLARLRREFPGYHIAALGELVTLSRHPIVASPPVGPARTLGPRPPWRAAFDLAKVLRTDLRVGASTLSMYNVHVPTQYMLDENPLTSRFYANLQARNAARKAQFDGLRDDAGANAGPVLVSGDFNSTAAMGDMDWLFDRMESANRAAPYLHPSSWPAGGPALWQLDWTFTSAARVHGYRLVDPLGMSDHRAQALIVSVAERQSEVAPNAAGPAAPAMAAAPAPPRWRWSPLSGPAR</sequence>